<feature type="domain" description="Tripartite ATP-independent periplasmic transporters DctQ component" evidence="10">
    <location>
        <begin position="39"/>
        <end position="169"/>
    </location>
</feature>
<accession>A0A1H0TXU9</accession>
<evidence type="ECO:0000256" key="3">
    <source>
        <dbReference type="ARBA" id="ARBA00022475"/>
    </source>
</evidence>
<protein>
    <recommendedName>
        <fullName evidence="9">TRAP transporter small permease protein</fullName>
    </recommendedName>
</protein>
<dbReference type="Proteomes" id="UP000199460">
    <property type="component" value="Unassembled WGS sequence"/>
</dbReference>
<evidence type="ECO:0000313" key="12">
    <source>
        <dbReference type="Proteomes" id="UP000199460"/>
    </source>
</evidence>
<organism evidence="11 12">
    <name type="scientific">Ectopseudomonas guguanensis</name>
    <dbReference type="NCBI Taxonomy" id="1198456"/>
    <lineage>
        <taxon>Bacteria</taxon>
        <taxon>Pseudomonadati</taxon>
        <taxon>Pseudomonadota</taxon>
        <taxon>Gammaproteobacteria</taxon>
        <taxon>Pseudomonadales</taxon>
        <taxon>Pseudomonadaceae</taxon>
        <taxon>Ectopseudomonas</taxon>
    </lineage>
</organism>
<evidence type="ECO:0000256" key="5">
    <source>
        <dbReference type="ARBA" id="ARBA00022692"/>
    </source>
</evidence>
<dbReference type="GeneID" id="300931405"/>
<feature type="transmembrane region" description="Helical" evidence="9">
    <location>
        <begin position="146"/>
        <end position="165"/>
    </location>
</feature>
<comment type="subcellular location">
    <subcellularLocation>
        <location evidence="1 9">Cell inner membrane</location>
        <topology evidence="1 9">Multi-pass membrane protein</topology>
    </subcellularLocation>
</comment>
<feature type="transmembrane region" description="Helical" evidence="9">
    <location>
        <begin position="32"/>
        <end position="52"/>
    </location>
</feature>
<dbReference type="InterPro" id="IPR055348">
    <property type="entry name" value="DctQ"/>
</dbReference>
<evidence type="ECO:0000256" key="8">
    <source>
        <dbReference type="ARBA" id="ARBA00038436"/>
    </source>
</evidence>
<proteinExistence type="inferred from homology"/>
<name>A0A1H0TXU9_9GAMM</name>
<keyword evidence="5 9" id="KW-0812">Transmembrane</keyword>
<evidence type="ECO:0000313" key="11">
    <source>
        <dbReference type="EMBL" id="SDP58769.1"/>
    </source>
</evidence>
<dbReference type="InterPro" id="IPR007387">
    <property type="entry name" value="TRAP_DctQ"/>
</dbReference>
<dbReference type="PANTHER" id="PTHR35011">
    <property type="entry name" value="2,3-DIKETO-L-GULONATE TRAP TRANSPORTER SMALL PERMEASE PROTEIN YIAM"/>
    <property type="match status" value="1"/>
</dbReference>
<keyword evidence="2 9" id="KW-0813">Transport</keyword>
<comment type="similarity">
    <text evidence="8 9">Belongs to the TRAP transporter small permease family.</text>
</comment>
<dbReference type="GO" id="GO:0005886">
    <property type="term" value="C:plasma membrane"/>
    <property type="evidence" value="ECO:0007669"/>
    <property type="project" value="UniProtKB-SubCell"/>
</dbReference>
<keyword evidence="3" id="KW-1003">Cell membrane</keyword>
<keyword evidence="4 9" id="KW-0997">Cell inner membrane</keyword>
<dbReference type="PANTHER" id="PTHR35011:SF4">
    <property type="entry name" value="SLL1102 PROTEIN"/>
    <property type="match status" value="1"/>
</dbReference>
<sequence length="195" mass="21397">MQHPTSAAAALPHNRLSSILDRLVATIGKASAWLWLAVLLVVLCNVFSRFILSRGSIALEELSWHLFGAAMMLSLGYAVVRDDHVRVDVLREKFPLRAQAWIELLGIVLLALPVIVLMIDSLLAYAHTAFVYMEHSQAPSGLPYRFVFKSVLPLGLILVAIALIARASRCSTLLLHFPRAIDAPDEPANGAHPHP</sequence>
<feature type="transmembrane region" description="Helical" evidence="9">
    <location>
        <begin position="64"/>
        <end position="80"/>
    </location>
</feature>
<dbReference type="AlphaFoldDB" id="A0A1H0TXU9"/>
<evidence type="ECO:0000256" key="1">
    <source>
        <dbReference type="ARBA" id="ARBA00004429"/>
    </source>
</evidence>
<dbReference type="EMBL" id="FNJJ01000004">
    <property type="protein sequence ID" value="SDP58769.1"/>
    <property type="molecule type" value="Genomic_DNA"/>
</dbReference>
<comment type="function">
    <text evidence="9">Part of the tripartite ATP-independent periplasmic (TRAP) transport system.</text>
</comment>
<evidence type="ECO:0000256" key="6">
    <source>
        <dbReference type="ARBA" id="ARBA00022989"/>
    </source>
</evidence>
<dbReference type="GO" id="GO:0022857">
    <property type="term" value="F:transmembrane transporter activity"/>
    <property type="evidence" value="ECO:0007669"/>
    <property type="project" value="UniProtKB-UniRule"/>
</dbReference>
<reference evidence="12" key="1">
    <citation type="submission" date="2016-10" db="EMBL/GenBank/DDBJ databases">
        <authorList>
            <person name="Varghese N."/>
            <person name="Submissions S."/>
        </authorList>
    </citation>
    <scope>NUCLEOTIDE SEQUENCE [LARGE SCALE GENOMIC DNA]</scope>
    <source>
        <strain evidence="12">JCM 18416</strain>
    </source>
</reference>
<evidence type="ECO:0000256" key="2">
    <source>
        <dbReference type="ARBA" id="ARBA00022448"/>
    </source>
</evidence>
<feature type="transmembrane region" description="Helical" evidence="9">
    <location>
        <begin position="101"/>
        <end position="126"/>
    </location>
</feature>
<evidence type="ECO:0000256" key="9">
    <source>
        <dbReference type="RuleBase" id="RU369079"/>
    </source>
</evidence>
<evidence type="ECO:0000259" key="10">
    <source>
        <dbReference type="Pfam" id="PF04290"/>
    </source>
</evidence>
<evidence type="ECO:0000256" key="4">
    <source>
        <dbReference type="ARBA" id="ARBA00022519"/>
    </source>
</evidence>
<keyword evidence="12" id="KW-1185">Reference proteome</keyword>
<evidence type="ECO:0000256" key="7">
    <source>
        <dbReference type="ARBA" id="ARBA00023136"/>
    </source>
</evidence>
<dbReference type="OrthoDB" id="9795655at2"/>
<comment type="subunit">
    <text evidence="9">The complex comprises the extracytoplasmic solute receptor protein and the two transmembrane proteins.</text>
</comment>
<keyword evidence="7 9" id="KW-0472">Membrane</keyword>
<keyword evidence="6 9" id="KW-1133">Transmembrane helix</keyword>
<gene>
    <name evidence="11" type="ORF">SAMN05216213_104306</name>
</gene>
<dbReference type="RefSeq" id="WP_090429904.1">
    <property type="nucleotide sequence ID" value="NZ_FNJJ01000004.1"/>
</dbReference>
<dbReference type="Pfam" id="PF04290">
    <property type="entry name" value="DctQ"/>
    <property type="match status" value="1"/>
</dbReference>